<evidence type="ECO:0000313" key="6">
    <source>
        <dbReference type="Proteomes" id="UP001590951"/>
    </source>
</evidence>
<sequence length="1004" mass="113553">METPPTLGSPTPRIAHLCDVVFENLRRFADSSVGADDAIRAFRSEIQTFRKFLDLIERVRRANPPRMAFEEEHFNDVKGILDRCRGTLSRLCELLADMTKKDCEKTSPDPSRELIWDLKAPEISALRARIGFYTQTLQMSLQTVKLVYQWKSQNPQDGIYFHHNDLSQAIQTLRDSMTRREGLTDREDHDPKQSPLEEGAFMHDVEKCIFSAEVIMSVTNTTVYEDVASPYRQLPLSLDRSQNGTPDQIKSPRSPIIYENLPSPLRPAQPPQNIDTSQNATPDDSLSPTIYELDVHPPFRPPRSRDGDRVDRGQDVSPDHSKSPKVSDDTRSSFQRLPRGELHQIGRRPVPDRTREPEPSEQPRPRRPEISKDSQILFHLDDIKNERHESSDSDANSMVDPEPDFEDGFPAIVYLELITAHQKDVQRELEAGEYEKAEKSHRKAMKYYTDREKKLQIPFENQTEMHEILAEIYHKQKQLDKAKRVLNRLLIQEKKESNRKWRLYHTLAEIFQEQDRLPEAEKFAKRAYIGREKSLDKGDNLILQSVSLLVKIYEQQGEMETAEAFKKVYRSESTVSQQSRFSKDGGTSHHSGSIVPQQPSVSTQREDAFLNKSRVRWAPDAWDDSSSINAPTRSGETPMISAIATGDDELVRLMLQRGADVEARCRDEITPLMHAINHGYNSIAELLLSRGAQVDAPTSGWTPLHRATELMNISMVHLLLANGADIEARSPKEFSFRKNSLARMKSPRSEYPDDDHSSSDGRGWTPLLRAASHGEEAMVRLFLDNGANIEARNPSNATPLICAAERQLEAIIDLLLSRGADVHAEDDFGWKPLHRALVNRGGERVAGLLLSRDANVNERDLYRKTPLHHAIEKGDDQMVLFLLNAGADIEARDIAERTPLHAAIEARLEIMVRVLLDNGADTDAMDKGGRNALSAPNHALRKRPEIIALLATAKTRKQAELGNTKWGGVYRGGSRKGSSSLDNVPSRTASGSSWWSRKSSKGQR</sequence>
<reference evidence="5 6" key="1">
    <citation type="submission" date="2024-09" db="EMBL/GenBank/DDBJ databases">
        <title>Rethinking Asexuality: The Enigmatic Case of Functional Sexual Genes in Lepraria (Stereocaulaceae).</title>
        <authorList>
            <person name="Doellman M."/>
            <person name="Sun Y."/>
            <person name="Barcenas-Pena A."/>
            <person name="Lumbsch H.T."/>
            <person name="Grewe F."/>
        </authorList>
    </citation>
    <scope>NUCLEOTIDE SEQUENCE [LARGE SCALE GENOMIC DNA]</scope>
    <source>
        <strain evidence="5 6">Grewe 0041</strain>
    </source>
</reference>
<name>A0ABR4AYT8_9LECA</name>
<dbReference type="Proteomes" id="UP001590951">
    <property type="component" value="Unassembled WGS sequence"/>
</dbReference>
<feature type="compositionally biased region" description="Polar residues" evidence="4">
    <location>
        <begin position="271"/>
        <end position="288"/>
    </location>
</feature>
<feature type="repeat" description="ANK" evidence="3">
    <location>
        <begin position="762"/>
        <end position="794"/>
    </location>
</feature>
<dbReference type="Pfam" id="PF00023">
    <property type="entry name" value="Ank"/>
    <property type="match status" value="2"/>
</dbReference>
<protein>
    <recommendedName>
        <fullName evidence="7">Ankyrin repeat protein</fullName>
    </recommendedName>
</protein>
<dbReference type="PROSITE" id="PS50297">
    <property type="entry name" value="ANK_REP_REGION"/>
    <property type="match status" value="7"/>
</dbReference>
<feature type="repeat" description="ANK" evidence="3">
    <location>
        <begin position="667"/>
        <end position="699"/>
    </location>
</feature>
<feature type="repeat" description="ANK" evidence="3">
    <location>
        <begin position="828"/>
        <end position="861"/>
    </location>
</feature>
<feature type="repeat" description="ANK" evidence="3">
    <location>
        <begin position="795"/>
        <end position="827"/>
    </location>
</feature>
<dbReference type="SMART" id="SM00248">
    <property type="entry name" value="ANK"/>
    <property type="match status" value="8"/>
</dbReference>
<dbReference type="Pfam" id="PF12796">
    <property type="entry name" value="Ank_2"/>
    <property type="match status" value="2"/>
</dbReference>
<feature type="compositionally biased region" description="Polar residues" evidence="4">
    <location>
        <begin position="588"/>
        <end position="603"/>
    </location>
</feature>
<feature type="compositionally biased region" description="Basic and acidic residues" evidence="4">
    <location>
        <begin position="338"/>
        <end position="372"/>
    </location>
</feature>
<feature type="compositionally biased region" description="Basic and acidic residues" evidence="4">
    <location>
        <begin position="747"/>
        <end position="759"/>
    </location>
</feature>
<feature type="compositionally biased region" description="Basic and acidic residues" evidence="4">
    <location>
        <begin position="293"/>
        <end position="331"/>
    </location>
</feature>
<dbReference type="Gene3D" id="1.25.40.20">
    <property type="entry name" value="Ankyrin repeat-containing domain"/>
    <property type="match status" value="3"/>
</dbReference>
<accession>A0ABR4AYT8</accession>
<feature type="repeat" description="ANK" evidence="3">
    <location>
        <begin position="895"/>
        <end position="927"/>
    </location>
</feature>
<feature type="repeat" description="ANK" evidence="3">
    <location>
        <begin position="634"/>
        <end position="666"/>
    </location>
</feature>
<evidence type="ECO:0008006" key="7">
    <source>
        <dbReference type="Google" id="ProtNLM"/>
    </source>
</evidence>
<gene>
    <name evidence="5" type="ORF">ABVK25_009406</name>
</gene>
<keyword evidence="2 3" id="KW-0040">ANK repeat</keyword>
<feature type="repeat" description="ANK" evidence="3">
    <location>
        <begin position="699"/>
        <end position="731"/>
    </location>
</feature>
<dbReference type="SUPFAM" id="SSF48403">
    <property type="entry name" value="Ankyrin repeat"/>
    <property type="match status" value="1"/>
</dbReference>
<dbReference type="PANTHER" id="PTHR24171">
    <property type="entry name" value="ANKYRIN REPEAT DOMAIN-CONTAINING PROTEIN 39-RELATED"/>
    <property type="match status" value="1"/>
</dbReference>
<feature type="compositionally biased region" description="Polar residues" evidence="4">
    <location>
        <begin position="976"/>
        <end position="989"/>
    </location>
</feature>
<feature type="repeat" description="ANK" evidence="3">
    <location>
        <begin position="862"/>
        <end position="894"/>
    </location>
</feature>
<evidence type="ECO:0000313" key="5">
    <source>
        <dbReference type="EMBL" id="KAL2050298.1"/>
    </source>
</evidence>
<feature type="region of interest" description="Disordered" evidence="4">
    <location>
        <begin position="237"/>
        <end position="376"/>
    </location>
</feature>
<proteinExistence type="predicted"/>
<evidence type="ECO:0000256" key="1">
    <source>
        <dbReference type="ARBA" id="ARBA00022737"/>
    </source>
</evidence>
<comment type="caution">
    <text evidence="5">The sequence shown here is derived from an EMBL/GenBank/DDBJ whole genome shotgun (WGS) entry which is preliminary data.</text>
</comment>
<evidence type="ECO:0000256" key="3">
    <source>
        <dbReference type="PROSITE-ProRule" id="PRU00023"/>
    </source>
</evidence>
<feature type="compositionally biased region" description="Polar residues" evidence="4">
    <location>
        <begin position="239"/>
        <end position="248"/>
    </location>
</feature>
<dbReference type="EMBL" id="JBHFEH010000049">
    <property type="protein sequence ID" value="KAL2050298.1"/>
    <property type="molecule type" value="Genomic_DNA"/>
</dbReference>
<feature type="region of interest" description="Disordered" evidence="4">
    <location>
        <begin position="576"/>
        <end position="604"/>
    </location>
</feature>
<dbReference type="SUPFAM" id="SSF48452">
    <property type="entry name" value="TPR-like"/>
    <property type="match status" value="1"/>
</dbReference>
<feature type="region of interest" description="Disordered" evidence="4">
    <location>
        <begin position="964"/>
        <end position="1004"/>
    </location>
</feature>
<feature type="region of interest" description="Disordered" evidence="4">
    <location>
        <begin position="738"/>
        <end position="764"/>
    </location>
</feature>
<dbReference type="PROSITE" id="PS50088">
    <property type="entry name" value="ANK_REPEAT"/>
    <property type="match status" value="8"/>
</dbReference>
<organism evidence="5 6">
    <name type="scientific">Lepraria finkii</name>
    <dbReference type="NCBI Taxonomy" id="1340010"/>
    <lineage>
        <taxon>Eukaryota</taxon>
        <taxon>Fungi</taxon>
        <taxon>Dikarya</taxon>
        <taxon>Ascomycota</taxon>
        <taxon>Pezizomycotina</taxon>
        <taxon>Lecanoromycetes</taxon>
        <taxon>OSLEUM clade</taxon>
        <taxon>Lecanoromycetidae</taxon>
        <taxon>Lecanorales</taxon>
        <taxon>Lecanorineae</taxon>
        <taxon>Stereocaulaceae</taxon>
        <taxon>Lepraria</taxon>
    </lineage>
</organism>
<evidence type="ECO:0000256" key="2">
    <source>
        <dbReference type="ARBA" id="ARBA00023043"/>
    </source>
</evidence>
<dbReference type="Gene3D" id="1.25.40.10">
    <property type="entry name" value="Tetratricopeptide repeat domain"/>
    <property type="match status" value="1"/>
</dbReference>
<keyword evidence="1" id="KW-0677">Repeat</keyword>
<evidence type="ECO:0000256" key="4">
    <source>
        <dbReference type="SAM" id="MobiDB-lite"/>
    </source>
</evidence>
<keyword evidence="6" id="KW-1185">Reference proteome</keyword>
<dbReference type="PANTHER" id="PTHR24171:SF8">
    <property type="entry name" value="BRCA1-ASSOCIATED RING DOMAIN PROTEIN 1"/>
    <property type="match status" value="1"/>
</dbReference>
<dbReference type="InterPro" id="IPR011990">
    <property type="entry name" value="TPR-like_helical_dom_sf"/>
</dbReference>
<dbReference type="InterPro" id="IPR002110">
    <property type="entry name" value="Ankyrin_rpt"/>
</dbReference>
<dbReference type="InterPro" id="IPR036770">
    <property type="entry name" value="Ankyrin_rpt-contain_sf"/>
</dbReference>